<feature type="region of interest" description="Disordered" evidence="6">
    <location>
        <begin position="78"/>
        <end position="118"/>
    </location>
</feature>
<keyword evidence="9" id="KW-1185">Reference proteome</keyword>
<dbReference type="Gene3D" id="2.160.20.70">
    <property type="match status" value="1"/>
</dbReference>
<feature type="compositionally biased region" description="Basic and acidic residues" evidence="6">
    <location>
        <begin position="78"/>
        <end position="87"/>
    </location>
</feature>
<sequence>MARELIKIKGGAGGFQLMIDSSAELADVQEELEKKLSEHPEFFPKGTEFQLVVADLSKSVRSGLKEFLTDKGLAVTAGDRKPLRRQEQQGSSGGRGMQPPVQAAQQSFQSEGGSRLTEEQQVMTVINRTVRNGEEITSQGSVMICGNVNPGAKIVAAGSIDVRGNCRGIVHAGAMGDYQAFVVADRLMPMQIRIANLIARSPDNPEKSDYAEKAYIKDGQIIIEPIER</sequence>
<dbReference type="EMBL" id="VUNR01000001">
    <property type="protein sequence ID" value="MSU07404.1"/>
    <property type="molecule type" value="Genomic_DNA"/>
</dbReference>
<organism evidence="8 9">
    <name type="scientific">Anaerovibrio slackiae</name>
    <dbReference type="NCBI Taxonomy" id="2652309"/>
    <lineage>
        <taxon>Bacteria</taxon>
        <taxon>Bacillati</taxon>
        <taxon>Bacillota</taxon>
        <taxon>Negativicutes</taxon>
        <taxon>Selenomonadales</taxon>
        <taxon>Selenomonadaceae</taxon>
        <taxon>Anaerovibrio</taxon>
    </lineage>
</organism>
<comment type="subunit">
    <text evidence="4 5">Interacts with MinD and FtsZ.</text>
</comment>
<dbReference type="InterPro" id="IPR005526">
    <property type="entry name" value="Septum_form_inhib_MinC_C"/>
</dbReference>
<evidence type="ECO:0000256" key="4">
    <source>
        <dbReference type="ARBA" id="ARBA00046874"/>
    </source>
</evidence>
<comment type="function">
    <text evidence="5">Cell division inhibitor that blocks the formation of polar Z ring septums. Rapidly oscillates between the poles of the cell to destabilize FtsZ filaments that have formed before they mature into polar Z rings. Prevents FtsZ polymerization.</text>
</comment>
<comment type="caution">
    <text evidence="8">The sequence shown here is derived from an EMBL/GenBank/DDBJ whole genome shotgun (WGS) entry which is preliminary data.</text>
</comment>
<proteinExistence type="inferred from homology"/>
<accession>A0A6I2UCM5</accession>
<evidence type="ECO:0000313" key="9">
    <source>
        <dbReference type="Proteomes" id="UP000433181"/>
    </source>
</evidence>
<dbReference type="PANTHER" id="PTHR34108">
    <property type="entry name" value="SEPTUM SITE-DETERMINING PROTEIN MINC"/>
    <property type="match status" value="1"/>
</dbReference>
<dbReference type="GO" id="GO:0000917">
    <property type="term" value="P:division septum assembly"/>
    <property type="evidence" value="ECO:0007669"/>
    <property type="project" value="UniProtKB-KW"/>
</dbReference>
<evidence type="ECO:0000259" key="7">
    <source>
        <dbReference type="Pfam" id="PF03775"/>
    </source>
</evidence>
<dbReference type="PANTHER" id="PTHR34108:SF1">
    <property type="entry name" value="SEPTUM SITE-DETERMINING PROTEIN MINC"/>
    <property type="match status" value="1"/>
</dbReference>
<dbReference type="Pfam" id="PF03775">
    <property type="entry name" value="MinC_C"/>
    <property type="match status" value="1"/>
</dbReference>
<reference evidence="8 9" key="1">
    <citation type="submission" date="2019-08" db="EMBL/GenBank/DDBJ databases">
        <title>In-depth cultivation of the pig gut microbiome towards novel bacterial diversity and tailored functional studies.</title>
        <authorList>
            <person name="Wylensek D."/>
            <person name="Hitch T.C.A."/>
            <person name="Clavel T."/>
        </authorList>
    </citation>
    <scope>NUCLEOTIDE SEQUENCE [LARGE SCALE GENOMIC DNA]</scope>
    <source>
        <strain evidence="8 9">WCA-693-APC-5D-A</strain>
    </source>
</reference>
<gene>
    <name evidence="5 8" type="primary">minC</name>
    <name evidence="8" type="ORF">FYJ84_00095</name>
</gene>
<evidence type="ECO:0000256" key="2">
    <source>
        <dbReference type="ARBA" id="ARBA00023210"/>
    </source>
</evidence>
<dbReference type="AlphaFoldDB" id="A0A6I2UCM5"/>
<dbReference type="GO" id="GO:1901891">
    <property type="term" value="P:regulation of cell septum assembly"/>
    <property type="evidence" value="ECO:0007669"/>
    <property type="project" value="InterPro"/>
</dbReference>
<dbReference type="RefSeq" id="WP_154404920.1">
    <property type="nucleotide sequence ID" value="NZ_JAQXJM010000032.1"/>
</dbReference>
<dbReference type="InterPro" id="IPR013033">
    <property type="entry name" value="MinC"/>
</dbReference>
<keyword evidence="3 5" id="KW-0131">Cell cycle</keyword>
<evidence type="ECO:0000256" key="6">
    <source>
        <dbReference type="SAM" id="MobiDB-lite"/>
    </source>
</evidence>
<dbReference type="HAMAP" id="MF_00267">
    <property type="entry name" value="MinC"/>
    <property type="match status" value="1"/>
</dbReference>
<evidence type="ECO:0000256" key="1">
    <source>
        <dbReference type="ARBA" id="ARBA00022618"/>
    </source>
</evidence>
<comment type="similarity">
    <text evidence="5">Belongs to the MinC family.</text>
</comment>
<protein>
    <recommendedName>
        <fullName evidence="5">Probable septum site-determining protein MinC</fullName>
    </recommendedName>
</protein>
<dbReference type="InterPro" id="IPR016098">
    <property type="entry name" value="CAP/MinC_C"/>
</dbReference>
<feature type="domain" description="Septum formation inhibitor MinC C-terminal" evidence="7">
    <location>
        <begin position="125"/>
        <end position="224"/>
    </location>
</feature>
<evidence type="ECO:0000313" key="8">
    <source>
        <dbReference type="EMBL" id="MSU07404.1"/>
    </source>
</evidence>
<keyword evidence="1 5" id="KW-0132">Cell division</keyword>
<dbReference type="GeneID" id="96777309"/>
<dbReference type="SUPFAM" id="SSF63848">
    <property type="entry name" value="Cell-division inhibitor MinC, C-terminal domain"/>
    <property type="match status" value="1"/>
</dbReference>
<dbReference type="InterPro" id="IPR036145">
    <property type="entry name" value="MinC_C_sf"/>
</dbReference>
<feature type="compositionally biased region" description="Polar residues" evidence="6">
    <location>
        <begin position="103"/>
        <end position="112"/>
    </location>
</feature>
<dbReference type="NCBIfam" id="TIGR01222">
    <property type="entry name" value="minC"/>
    <property type="match status" value="1"/>
</dbReference>
<evidence type="ECO:0000256" key="3">
    <source>
        <dbReference type="ARBA" id="ARBA00023306"/>
    </source>
</evidence>
<name>A0A6I2UCM5_9FIRM</name>
<dbReference type="GO" id="GO:0000902">
    <property type="term" value="P:cell morphogenesis"/>
    <property type="evidence" value="ECO:0007669"/>
    <property type="project" value="InterPro"/>
</dbReference>
<evidence type="ECO:0000256" key="5">
    <source>
        <dbReference type="HAMAP-Rule" id="MF_00267"/>
    </source>
</evidence>
<keyword evidence="2 5" id="KW-0717">Septation</keyword>
<dbReference type="Proteomes" id="UP000433181">
    <property type="component" value="Unassembled WGS sequence"/>
</dbReference>
<dbReference type="Gene3D" id="3.30.160.540">
    <property type="match status" value="1"/>
</dbReference>